<feature type="compositionally biased region" description="Acidic residues" evidence="3">
    <location>
        <begin position="193"/>
        <end position="203"/>
    </location>
</feature>
<accession>A0AAV5GW64</accession>
<dbReference type="GO" id="GO:0030036">
    <property type="term" value="P:actin cytoskeleton organization"/>
    <property type="evidence" value="ECO:0007669"/>
    <property type="project" value="TreeGrafter"/>
</dbReference>
<keyword evidence="2" id="KW-0009">Actin-binding</keyword>
<feature type="compositionally biased region" description="Low complexity" evidence="3">
    <location>
        <begin position="204"/>
        <end position="220"/>
    </location>
</feature>
<dbReference type="GO" id="GO:0051015">
    <property type="term" value="F:actin filament binding"/>
    <property type="evidence" value="ECO:0007669"/>
    <property type="project" value="TreeGrafter"/>
</dbReference>
<feature type="compositionally biased region" description="Low complexity" evidence="3">
    <location>
        <begin position="267"/>
        <end position="286"/>
    </location>
</feature>
<evidence type="ECO:0000256" key="1">
    <source>
        <dbReference type="ARBA" id="ARBA00022467"/>
    </source>
</evidence>
<name>A0AAV5GW64_9BASI</name>
<dbReference type="Gene3D" id="3.30.1140.60">
    <property type="entry name" value="F-actin capping protein, alpha subunit"/>
    <property type="match status" value="1"/>
</dbReference>
<evidence type="ECO:0000256" key="3">
    <source>
        <dbReference type="SAM" id="MobiDB-lite"/>
    </source>
</evidence>
<evidence type="ECO:0008006" key="6">
    <source>
        <dbReference type="Google" id="ProtNLM"/>
    </source>
</evidence>
<evidence type="ECO:0000256" key="2">
    <source>
        <dbReference type="ARBA" id="ARBA00023203"/>
    </source>
</evidence>
<gene>
    <name evidence="4" type="ORF">Rhopal_007611-T1</name>
</gene>
<reference evidence="4 5" key="1">
    <citation type="submission" date="2021-12" db="EMBL/GenBank/DDBJ databases">
        <title>High titer production of polyol ester of fatty acids by Rhodotorula paludigena BS15 towards product separation-free biomass refinery.</title>
        <authorList>
            <person name="Mano J."/>
            <person name="Ono H."/>
            <person name="Tanaka T."/>
            <person name="Naito K."/>
            <person name="Sushida H."/>
            <person name="Ike M."/>
            <person name="Tokuyasu K."/>
            <person name="Kitaoka M."/>
        </authorList>
    </citation>
    <scope>NUCLEOTIDE SEQUENCE [LARGE SCALE GENOMIC DNA]</scope>
    <source>
        <strain evidence="4 5">BS15</strain>
    </source>
</reference>
<dbReference type="AlphaFoldDB" id="A0AAV5GW64"/>
<dbReference type="Gene3D" id="3.90.1150.210">
    <property type="entry name" value="F-actin capping protein, beta subunit"/>
    <property type="match status" value="1"/>
</dbReference>
<proteinExistence type="predicted"/>
<dbReference type="InterPro" id="IPR037282">
    <property type="entry name" value="CapZ_alpha/beta"/>
</dbReference>
<sequence length="427" mass="45067">MADAQTVYDTAAEFLLQSPPGELSDVLADLRTIVSAALSSSSPDELDRALLPALKQYHAEQYTVVDLPAREGAGGKTLVTPVSRLGAGEDGAEERHVNPKGATSFVFDAATASASSPRPLSPSPDSETESLRSALESVLAQHVANHYHQGVSAVFALADPAYPEEEEEEPAPIAEVRQKEKMEGQDAVGSIAEDVEGTVEESAEVAAETAEAESEAMPAEGVEDAQVEGEQGAEAAPAGEKETKEEGDEAAEKADADAAGDDKMDEGTPAPAAAQDEAATAPAPAAEPEKPKVARPSRLFGLYLVGNKYNPSNYWTGRWRATYTLDHAKGSLEGTAQINIHYYEQGNVQLTTTLKSSTTLSPSPPAEAVIAALKASESSFQRRLGEAYGELSDTSFRGLRRALPKTRSKVDWDKVGGYKLGQQLGGQ</sequence>
<dbReference type="SUPFAM" id="SSF90096">
    <property type="entry name" value="Subunits of heterodimeric actin filament capping protein Capz"/>
    <property type="match status" value="1"/>
</dbReference>
<keyword evidence="1" id="KW-0117">Actin capping</keyword>
<dbReference type="InterPro" id="IPR042276">
    <property type="entry name" value="CapZ_alpha/beta_2"/>
</dbReference>
<feature type="region of interest" description="Disordered" evidence="3">
    <location>
        <begin position="111"/>
        <end position="133"/>
    </location>
</feature>
<dbReference type="InterPro" id="IPR042489">
    <property type="entry name" value="CapZ_alpha_1"/>
</dbReference>
<feature type="compositionally biased region" description="Basic and acidic residues" evidence="3">
    <location>
        <begin position="239"/>
        <end position="266"/>
    </location>
</feature>
<organism evidence="4 5">
    <name type="scientific">Rhodotorula paludigena</name>
    <dbReference type="NCBI Taxonomy" id="86838"/>
    <lineage>
        <taxon>Eukaryota</taxon>
        <taxon>Fungi</taxon>
        <taxon>Dikarya</taxon>
        <taxon>Basidiomycota</taxon>
        <taxon>Pucciniomycotina</taxon>
        <taxon>Microbotryomycetes</taxon>
        <taxon>Sporidiobolales</taxon>
        <taxon>Sporidiobolaceae</taxon>
        <taxon>Rhodotorula</taxon>
    </lineage>
</organism>
<evidence type="ECO:0000313" key="5">
    <source>
        <dbReference type="Proteomes" id="UP001342314"/>
    </source>
</evidence>
<dbReference type="PANTHER" id="PTHR10653:SF0">
    <property type="entry name" value="F-ACTIN-CAPPING PROTEIN SUBUNIT ALPHA"/>
    <property type="match status" value="1"/>
</dbReference>
<dbReference type="GO" id="GO:0008290">
    <property type="term" value="C:F-actin capping protein complex"/>
    <property type="evidence" value="ECO:0007669"/>
    <property type="project" value="InterPro"/>
</dbReference>
<dbReference type="Proteomes" id="UP001342314">
    <property type="component" value="Unassembled WGS sequence"/>
</dbReference>
<dbReference type="GO" id="GO:0051016">
    <property type="term" value="P:barbed-end actin filament capping"/>
    <property type="evidence" value="ECO:0007669"/>
    <property type="project" value="InterPro"/>
</dbReference>
<evidence type="ECO:0000313" key="4">
    <source>
        <dbReference type="EMBL" id="GJN94528.1"/>
    </source>
</evidence>
<feature type="compositionally biased region" description="Low complexity" evidence="3">
    <location>
        <begin position="228"/>
        <end position="238"/>
    </location>
</feature>
<feature type="region of interest" description="Disordered" evidence="3">
    <location>
        <begin position="162"/>
        <end position="293"/>
    </location>
</feature>
<dbReference type="GO" id="GO:0030479">
    <property type="term" value="C:actin cortical patch"/>
    <property type="evidence" value="ECO:0007669"/>
    <property type="project" value="TreeGrafter"/>
</dbReference>
<protein>
    <recommendedName>
        <fullName evidence="6">F-actin-capping protein subunit alpha</fullName>
    </recommendedName>
</protein>
<dbReference type="PRINTS" id="PR00191">
    <property type="entry name" value="FACTINCAPA"/>
</dbReference>
<dbReference type="Pfam" id="PF01267">
    <property type="entry name" value="F-actin_cap_A"/>
    <property type="match status" value="1"/>
</dbReference>
<keyword evidence="5" id="KW-1185">Reference proteome</keyword>
<dbReference type="EMBL" id="BQKY01000017">
    <property type="protein sequence ID" value="GJN94528.1"/>
    <property type="molecule type" value="Genomic_DNA"/>
</dbReference>
<comment type="caution">
    <text evidence="4">The sequence shown here is derived from an EMBL/GenBank/DDBJ whole genome shotgun (WGS) entry which is preliminary data.</text>
</comment>
<dbReference type="InterPro" id="IPR002189">
    <property type="entry name" value="CapZ_alpha"/>
</dbReference>
<dbReference type="PANTHER" id="PTHR10653">
    <property type="entry name" value="F-ACTIN-CAPPING PROTEIN SUBUNIT ALPHA"/>
    <property type="match status" value="1"/>
</dbReference>